<dbReference type="Gene3D" id="3.40.630.30">
    <property type="match status" value="1"/>
</dbReference>
<dbReference type="RefSeq" id="WP_011141799.1">
    <property type="nucleotide sequence ID" value="NC_005125.1"/>
</dbReference>
<dbReference type="InterPro" id="IPR000182">
    <property type="entry name" value="GNAT_dom"/>
</dbReference>
<dbReference type="eggNOG" id="COG1670">
    <property type="taxonomic scope" value="Bacteria"/>
</dbReference>
<reference evidence="2 3" key="2">
    <citation type="journal article" date="2003" name="DNA Res.">
        <title>Complete genome structure of Gloeobacter violaceus PCC 7421, a cyanobacterium that lacks thylakoids (supplement).</title>
        <authorList>
            <person name="Nakamura Y."/>
            <person name="Kaneko T."/>
            <person name="Sato S."/>
            <person name="Mimuro M."/>
            <person name="Miyashita H."/>
            <person name="Tsuchiya T."/>
            <person name="Sasamoto S."/>
            <person name="Watanabe A."/>
            <person name="Kawashima K."/>
            <person name="Kishida Y."/>
            <person name="Kiyokawa C."/>
            <person name="Kohara M."/>
            <person name="Matsumoto M."/>
            <person name="Matsuno A."/>
            <person name="Nakazaki N."/>
            <person name="Shimpo S."/>
            <person name="Takeuchi C."/>
            <person name="Yamada M."/>
            <person name="Tabata S."/>
        </authorList>
    </citation>
    <scope>NUCLEOTIDE SEQUENCE [LARGE SCALE GENOMIC DNA]</scope>
    <source>
        <strain evidence="3">ATCC 29082 / PCC 7421</strain>
    </source>
</reference>
<evidence type="ECO:0000313" key="3">
    <source>
        <dbReference type="Proteomes" id="UP000000557"/>
    </source>
</evidence>
<feature type="domain" description="N-acetyltransferase" evidence="1">
    <location>
        <begin position="17"/>
        <end position="181"/>
    </location>
</feature>
<dbReference type="PANTHER" id="PTHR43792">
    <property type="entry name" value="GNAT FAMILY, PUTATIVE (AFU_ORTHOLOGUE AFUA_3G00765)-RELATED-RELATED"/>
    <property type="match status" value="1"/>
</dbReference>
<accession>Q7NJN1</accession>
<reference evidence="2 3" key="1">
    <citation type="journal article" date="2003" name="DNA Res.">
        <title>Complete genome structure of Gloeobacter violaceus PCC 7421, a cyanobacterium that lacks thylakoids.</title>
        <authorList>
            <person name="Nakamura Y."/>
            <person name="Kaneko T."/>
            <person name="Sato S."/>
            <person name="Mimuro M."/>
            <person name="Miyashita H."/>
            <person name="Tsuchiya T."/>
            <person name="Sasamoto S."/>
            <person name="Watanabe A."/>
            <person name="Kawashima K."/>
            <person name="Kishida Y."/>
            <person name="Kiyokawa C."/>
            <person name="Kohara M."/>
            <person name="Matsumoto M."/>
            <person name="Matsuno A."/>
            <person name="Nakazaki N."/>
            <person name="Shimpo S."/>
            <person name="Takeuchi C."/>
            <person name="Yamada M."/>
            <person name="Tabata S."/>
        </authorList>
    </citation>
    <scope>NUCLEOTIDE SEQUENCE [LARGE SCALE GENOMIC DNA]</scope>
    <source>
        <strain evidence="3">ATCC 29082 / PCC 7421</strain>
    </source>
</reference>
<gene>
    <name evidence="2" type="ordered locus">glr1801</name>
</gene>
<dbReference type="AlphaFoldDB" id="Q7NJN1"/>
<dbReference type="InParanoid" id="Q7NJN1"/>
<sequence>MPAFDFGPFPVLKTERLLLREVVPRDAQAIFAIRSDYEATRYNIGRAYTGLDQARGLIEDIAAGYATGSELRWGITFVGQERVIGMAGFNYWSPGDRRASIGFDLAREFWGKGIMAEALQAILRFGFESMALNRIEADTSAANAASSRLLSRLGFRLEGCQREQYFQEGRFHDLLIFALLRREFGP</sequence>
<name>Q7NJN1_GLOVI</name>
<dbReference type="Proteomes" id="UP000000557">
    <property type="component" value="Chromosome"/>
</dbReference>
<proteinExistence type="predicted"/>
<dbReference type="PANTHER" id="PTHR43792:SF9">
    <property type="entry name" value="RIBOSOMAL-PROTEIN-ALANINE ACETYLTRANSFERASE"/>
    <property type="match status" value="1"/>
</dbReference>
<keyword evidence="3" id="KW-1185">Reference proteome</keyword>
<dbReference type="InterPro" id="IPR016181">
    <property type="entry name" value="Acyl_CoA_acyltransferase"/>
</dbReference>
<dbReference type="SUPFAM" id="SSF55729">
    <property type="entry name" value="Acyl-CoA N-acyltransferases (Nat)"/>
    <property type="match status" value="1"/>
</dbReference>
<dbReference type="OrthoDB" id="9785602at2"/>
<evidence type="ECO:0000259" key="1">
    <source>
        <dbReference type="PROSITE" id="PS51186"/>
    </source>
</evidence>
<dbReference type="FunFam" id="3.40.630.30:FF:000281">
    <property type="entry name" value="Acyl-CoA N-acyltransferases (NAT) superfamily protein"/>
    <property type="match status" value="1"/>
</dbReference>
<dbReference type="KEGG" id="gvi:glr1801"/>
<organism evidence="2 3">
    <name type="scientific">Gloeobacter violaceus (strain ATCC 29082 / PCC 7421)</name>
    <dbReference type="NCBI Taxonomy" id="251221"/>
    <lineage>
        <taxon>Bacteria</taxon>
        <taxon>Bacillati</taxon>
        <taxon>Cyanobacteriota</taxon>
        <taxon>Cyanophyceae</taxon>
        <taxon>Gloeobacterales</taxon>
        <taxon>Gloeobacteraceae</taxon>
        <taxon>Gloeobacter</taxon>
    </lineage>
</organism>
<protein>
    <submittedName>
        <fullName evidence="2">Glr1801 protein</fullName>
    </submittedName>
</protein>
<dbReference type="GO" id="GO:0005737">
    <property type="term" value="C:cytoplasm"/>
    <property type="evidence" value="ECO:0000318"/>
    <property type="project" value="GO_Central"/>
</dbReference>
<dbReference type="STRING" id="251221.gene:10759293"/>
<dbReference type="EMBL" id="BA000045">
    <property type="protein sequence ID" value="BAC89742.1"/>
    <property type="molecule type" value="Genomic_DNA"/>
</dbReference>
<dbReference type="PATRIC" id="fig|251221.4.peg.1835"/>
<dbReference type="InterPro" id="IPR051531">
    <property type="entry name" value="N-acetyltransferase"/>
</dbReference>
<dbReference type="PROSITE" id="PS51186">
    <property type="entry name" value="GNAT"/>
    <property type="match status" value="1"/>
</dbReference>
<dbReference type="HOGENOM" id="CLU_013985_3_6_3"/>
<dbReference type="GO" id="GO:1990189">
    <property type="term" value="F:protein N-terminal-serine acetyltransferase activity"/>
    <property type="evidence" value="ECO:0000318"/>
    <property type="project" value="GO_Central"/>
</dbReference>
<dbReference type="Pfam" id="PF13302">
    <property type="entry name" value="Acetyltransf_3"/>
    <property type="match status" value="1"/>
</dbReference>
<dbReference type="EnsemblBacteria" id="BAC89742">
    <property type="protein sequence ID" value="BAC89742"/>
    <property type="gene ID" value="BAC89742"/>
</dbReference>
<dbReference type="GO" id="GO:0008999">
    <property type="term" value="F:protein-N-terminal-alanine acetyltransferase activity"/>
    <property type="evidence" value="ECO:0000318"/>
    <property type="project" value="GO_Central"/>
</dbReference>
<evidence type="ECO:0000313" key="2">
    <source>
        <dbReference type="EMBL" id="BAC89742.1"/>
    </source>
</evidence>
<dbReference type="PhylomeDB" id="Q7NJN1"/>